<proteinExistence type="predicted"/>
<feature type="transmembrane region" description="Helical" evidence="1">
    <location>
        <begin position="75"/>
        <end position="97"/>
    </location>
</feature>
<reference evidence="4" key="2">
    <citation type="submission" date="2016-12" db="EMBL/GenBank/DDBJ databases">
        <title>Whole genome sequencing of Sphingomonas sp. ABOJV.</title>
        <authorList>
            <person name="Conlan S."/>
            <person name="Thomas P.J."/>
            <person name="Mullikin J."/>
            <person name="Palmore T.N."/>
            <person name="Frank K.M."/>
            <person name="Segre J.A."/>
        </authorList>
    </citation>
    <scope>NUCLEOTIDE SEQUENCE [LARGE SCALE GENOMIC DNA]</scope>
    <source>
        <strain evidence="4">ABOJV</strain>
    </source>
</reference>
<organism evidence="2 4">
    <name type="scientific">Sphingomonas koreensis</name>
    <dbReference type="NCBI Taxonomy" id="93064"/>
    <lineage>
        <taxon>Bacteria</taxon>
        <taxon>Pseudomonadati</taxon>
        <taxon>Pseudomonadota</taxon>
        <taxon>Alphaproteobacteria</taxon>
        <taxon>Sphingomonadales</taxon>
        <taxon>Sphingomonadaceae</taxon>
        <taxon>Sphingomonas</taxon>
    </lineage>
</organism>
<evidence type="ECO:0000313" key="4">
    <source>
        <dbReference type="Proteomes" id="UP000185161"/>
    </source>
</evidence>
<sequence>MVTTIRMRQQWLDGLAIGASSLCLIHCLFLPLALILLPALGAFLALPETFHFWGLVVAVPTSALAIGMGYAHHRLLLPAVLAVSGILFLGAAELLFHGTRIETLLAVLGSVQLAVAHAVNLRAAQH</sequence>
<dbReference type="EMBL" id="QQWO01000005">
    <property type="protein sequence ID" value="RSV04695.1"/>
    <property type="molecule type" value="Genomic_DNA"/>
</dbReference>
<dbReference type="GO" id="GO:0015097">
    <property type="term" value="F:mercury ion transmembrane transporter activity"/>
    <property type="evidence" value="ECO:0007669"/>
    <property type="project" value="InterPro"/>
</dbReference>
<dbReference type="STRING" id="93064.BRX40_12385"/>
<evidence type="ECO:0000256" key="1">
    <source>
        <dbReference type="SAM" id="Phobius"/>
    </source>
</evidence>
<dbReference type="EMBL" id="CP018820">
    <property type="protein sequence ID" value="APR53119.1"/>
    <property type="molecule type" value="Genomic_DNA"/>
</dbReference>
<name>A0A1L6JB09_9SPHN</name>
<dbReference type="Pfam" id="PF03203">
    <property type="entry name" value="MerC"/>
    <property type="match status" value="1"/>
</dbReference>
<keyword evidence="1" id="KW-1133">Transmembrane helix</keyword>
<dbReference type="GeneID" id="44133365"/>
<evidence type="ECO:0000313" key="5">
    <source>
        <dbReference type="Proteomes" id="UP000286681"/>
    </source>
</evidence>
<keyword evidence="4" id="KW-1185">Reference proteome</keyword>
<reference evidence="3 5" key="3">
    <citation type="submission" date="2018-07" db="EMBL/GenBank/DDBJ databases">
        <title>Genomic and Epidemiologic Investigation of an Indolent Hospital Outbreak.</title>
        <authorList>
            <person name="Johnson R.C."/>
            <person name="Deming C."/>
            <person name="Conlan S."/>
            <person name="Zellmer C.J."/>
            <person name="Michelin A.V."/>
            <person name="Lee-Lin S."/>
            <person name="Thomas P.J."/>
            <person name="Park M."/>
            <person name="Weingarten R.A."/>
            <person name="Less J."/>
            <person name="Dekker J.P."/>
            <person name="Frank K.M."/>
            <person name="Musser K.A."/>
            <person name="Mcquiston J.R."/>
            <person name="Henderson D.K."/>
            <person name="Lau A.F."/>
            <person name="Palmore T.N."/>
            <person name="Segre J.A."/>
        </authorList>
    </citation>
    <scope>NUCLEOTIDE SEQUENCE [LARGE SCALE GENOMIC DNA]</scope>
    <source>
        <strain evidence="3 5">SK-NIH.Env10_0317</strain>
    </source>
</reference>
<gene>
    <name evidence="2" type="ORF">BRX40_12385</name>
    <name evidence="3" type="ORF">CA257_07165</name>
</gene>
<reference evidence="2" key="1">
    <citation type="submission" date="2016-12" db="EMBL/GenBank/DDBJ databases">
        <title>Whole genome sequencing of Sphingomonas koreensis.</title>
        <authorList>
            <person name="Conlan S."/>
            <person name="Thomas P.J."/>
            <person name="Mullikin J."/>
            <person name="Palmore T.N."/>
            <person name="Frank K.M."/>
            <person name="Segre J.A."/>
        </authorList>
    </citation>
    <scope>NUCLEOTIDE SEQUENCE</scope>
    <source>
        <strain evidence="2">ABOJV</strain>
    </source>
</reference>
<feature type="transmembrane region" description="Helical" evidence="1">
    <location>
        <begin position="21"/>
        <end position="44"/>
    </location>
</feature>
<dbReference type="GO" id="GO:0016020">
    <property type="term" value="C:membrane"/>
    <property type="evidence" value="ECO:0007669"/>
    <property type="project" value="InterPro"/>
</dbReference>
<dbReference type="Proteomes" id="UP000286681">
    <property type="component" value="Unassembled WGS sequence"/>
</dbReference>
<dbReference type="Proteomes" id="UP000185161">
    <property type="component" value="Chromosome"/>
</dbReference>
<accession>A0A1L6JB09</accession>
<dbReference type="AlphaFoldDB" id="A0A1L6JB09"/>
<feature type="transmembrane region" description="Helical" evidence="1">
    <location>
        <begin position="50"/>
        <end position="68"/>
    </location>
</feature>
<dbReference type="KEGG" id="skr:BRX40_12385"/>
<keyword evidence="1" id="KW-0472">Membrane</keyword>
<dbReference type="OrthoDB" id="7471688at2"/>
<evidence type="ECO:0000313" key="3">
    <source>
        <dbReference type="EMBL" id="RSV04695.1"/>
    </source>
</evidence>
<protein>
    <submittedName>
        <fullName evidence="3">MerC domain-containing protein</fullName>
    </submittedName>
</protein>
<dbReference type="RefSeq" id="WP_075151791.1">
    <property type="nucleotide sequence ID" value="NZ_CP018820.1"/>
</dbReference>
<keyword evidence="1" id="KW-0812">Transmembrane</keyword>
<dbReference type="InterPro" id="IPR004891">
    <property type="entry name" value="Mercury-R_MerC"/>
</dbReference>
<evidence type="ECO:0000313" key="2">
    <source>
        <dbReference type="EMBL" id="APR53119.1"/>
    </source>
</evidence>